<dbReference type="GeneID" id="117645279"/>
<evidence type="ECO:0000256" key="1">
    <source>
        <dbReference type="ARBA" id="ARBA00004123"/>
    </source>
</evidence>
<dbReference type="SUPFAM" id="SSF46934">
    <property type="entry name" value="UBA-like"/>
    <property type="match status" value="1"/>
</dbReference>
<sequence>MSNQSEQLAQFIDLTGASEDRAKFFLESSGWQLEVALASFFETENDNEMDRDSPEVLEQVNSPPERSAPEPQARPSGNKKSKSKSKSYSNSSNRVRTLASYRQESDSEDSGNEDGQAFYAGGSDSSGQQILGPSKNKNRGNKEDLVAQMFKSVKEHGAEVVDPNGLPGPAGPSTSSFGGRGYRLGYTPDDIEEVPEEGASSRQAPQVEVTLRMWREGFTVNDGPLRKYSDPENKEFLECIRKGEVPRELVREARGSEVHVNMENHSHEDPGPYKPKVKAFGGKGNVLGSPVPSSVSTDVSAAPTDPKTKEAAEEAAKKQVSVDASQPSTTIQVRLTDGSTIVARLNHSHTVADLRRYISIARPQYASAPFSLHTTFPRKELSDDSQSVHAAGLLNAAVLQRLG</sequence>
<gene>
    <name evidence="12" type="primary">LOC117645279</name>
</gene>
<dbReference type="PANTHER" id="PTHR23333:SF20">
    <property type="entry name" value="NSFL1 COFACTOR P47"/>
    <property type="match status" value="1"/>
</dbReference>
<comment type="subcellular location">
    <subcellularLocation>
        <location evidence="2">Cytoplasm</location>
        <location evidence="2">Cytoskeleton</location>
        <location evidence="2">Microtubule organizing center</location>
        <location evidence="2">Centrosome</location>
    </subcellularLocation>
    <subcellularLocation>
        <location evidence="3">Golgi apparatus</location>
    </subcellularLocation>
    <subcellularLocation>
        <location evidence="1">Nucleus</location>
    </subcellularLocation>
</comment>
<dbReference type="GO" id="GO:0031468">
    <property type="term" value="P:nuclear membrane reassembly"/>
    <property type="evidence" value="ECO:0007669"/>
    <property type="project" value="TreeGrafter"/>
</dbReference>
<dbReference type="GO" id="GO:0007030">
    <property type="term" value="P:Golgi organization"/>
    <property type="evidence" value="ECO:0007669"/>
    <property type="project" value="TreeGrafter"/>
</dbReference>
<dbReference type="GO" id="GO:0005829">
    <property type="term" value="C:cytosol"/>
    <property type="evidence" value="ECO:0007669"/>
    <property type="project" value="TreeGrafter"/>
</dbReference>
<keyword evidence="5" id="KW-0333">Golgi apparatus</keyword>
<dbReference type="KEGG" id="tpal:117645279"/>
<dbReference type="CDD" id="cd14348">
    <property type="entry name" value="UBA_p47"/>
    <property type="match status" value="1"/>
</dbReference>
<feature type="region of interest" description="Disordered" evidence="8">
    <location>
        <begin position="44"/>
        <end position="207"/>
    </location>
</feature>
<dbReference type="PROSITE" id="PS51399">
    <property type="entry name" value="SEP"/>
    <property type="match status" value="1"/>
</dbReference>
<dbReference type="InParanoid" id="A0A6P8YMR0"/>
<feature type="domain" description="SEP" evidence="10">
    <location>
        <begin position="206"/>
        <end position="271"/>
    </location>
</feature>
<dbReference type="GO" id="GO:0061025">
    <property type="term" value="P:membrane fusion"/>
    <property type="evidence" value="ECO:0007669"/>
    <property type="project" value="TreeGrafter"/>
</dbReference>
<organism evidence="12">
    <name type="scientific">Thrips palmi</name>
    <name type="common">Melon thrips</name>
    <dbReference type="NCBI Taxonomy" id="161013"/>
    <lineage>
        <taxon>Eukaryota</taxon>
        <taxon>Metazoa</taxon>
        <taxon>Ecdysozoa</taxon>
        <taxon>Arthropoda</taxon>
        <taxon>Hexapoda</taxon>
        <taxon>Insecta</taxon>
        <taxon>Pterygota</taxon>
        <taxon>Neoptera</taxon>
        <taxon>Paraneoptera</taxon>
        <taxon>Thysanoptera</taxon>
        <taxon>Terebrantia</taxon>
        <taxon>Thripoidea</taxon>
        <taxon>Thripidae</taxon>
        <taxon>Thrips</taxon>
    </lineage>
</organism>
<dbReference type="OrthoDB" id="25887at2759"/>
<keyword evidence="11" id="KW-1185">Reference proteome</keyword>
<dbReference type="FunCoup" id="A0A6P8YMR0">
    <property type="interactions" value="2308"/>
</dbReference>
<keyword evidence="4" id="KW-0963">Cytoplasm</keyword>
<accession>A0A6P8YMR0</accession>
<dbReference type="SMART" id="SM00166">
    <property type="entry name" value="UBX"/>
    <property type="match status" value="1"/>
</dbReference>
<dbReference type="Proteomes" id="UP000515158">
    <property type="component" value="Unplaced"/>
</dbReference>
<dbReference type="InterPro" id="IPR036241">
    <property type="entry name" value="NSFL1C_SEP_dom_sf"/>
</dbReference>
<dbReference type="GO" id="GO:0043130">
    <property type="term" value="F:ubiquitin binding"/>
    <property type="evidence" value="ECO:0007669"/>
    <property type="project" value="TreeGrafter"/>
</dbReference>
<dbReference type="Pfam" id="PF08059">
    <property type="entry name" value="SEP"/>
    <property type="match status" value="1"/>
</dbReference>
<dbReference type="InterPro" id="IPR009060">
    <property type="entry name" value="UBA-like_sf"/>
</dbReference>
<dbReference type="InterPro" id="IPR012989">
    <property type="entry name" value="SEP_domain"/>
</dbReference>
<evidence type="ECO:0000256" key="8">
    <source>
        <dbReference type="SAM" id="MobiDB-lite"/>
    </source>
</evidence>
<dbReference type="Gene3D" id="3.10.20.90">
    <property type="entry name" value="Phosphatidylinositol 3-kinase Catalytic Subunit, Chain A, domain 1"/>
    <property type="match status" value="1"/>
</dbReference>
<name>A0A6P8YMR0_THRPL</name>
<keyword evidence="7" id="KW-0539">Nucleus</keyword>
<dbReference type="Gene3D" id="3.30.420.210">
    <property type="entry name" value="SEP domain"/>
    <property type="match status" value="1"/>
</dbReference>
<dbReference type="SUPFAM" id="SSF54236">
    <property type="entry name" value="Ubiquitin-like"/>
    <property type="match status" value="1"/>
</dbReference>
<reference evidence="12" key="1">
    <citation type="submission" date="2025-08" db="UniProtKB">
        <authorList>
            <consortium name="RefSeq"/>
        </authorList>
    </citation>
    <scope>IDENTIFICATION</scope>
    <source>
        <tissue evidence="12">Total insect</tissue>
    </source>
</reference>
<dbReference type="GO" id="GO:0005794">
    <property type="term" value="C:Golgi apparatus"/>
    <property type="evidence" value="ECO:0007669"/>
    <property type="project" value="UniProtKB-SubCell"/>
</dbReference>
<evidence type="ECO:0000313" key="11">
    <source>
        <dbReference type="Proteomes" id="UP000515158"/>
    </source>
</evidence>
<dbReference type="InterPro" id="IPR001012">
    <property type="entry name" value="UBX_dom"/>
</dbReference>
<evidence type="ECO:0000256" key="4">
    <source>
        <dbReference type="ARBA" id="ARBA00022490"/>
    </source>
</evidence>
<dbReference type="Pfam" id="PF00789">
    <property type="entry name" value="UBX"/>
    <property type="match status" value="1"/>
</dbReference>
<dbReference type="PANTHER" id="PTHR23333">
    <property type="entry name" value="UBX DOMAIN CONTAINING PROTEIN"/>
    <property type="match status" value="1"/>
</dbReference>
<evidence type="ECO:0000256" key="2">
    <source>
        <dbReference type="ARBA" id="ARBA00004300"/>
    </source>
</evidence>
<dbReference type="Pfam" id="PF14555">
    <property type="entry name" value="UBA_4"/>
    <property type="match status" value="1"/>
</dbReference>
<dbReference type="RefSeq" id="XP_034241238.1">
    <property type="nucleotide sequence ID" value="XM_034385347.1"/>
</dbReference>
<dbReference type="GO" id="GO:0000045">
    <property type="term" value="P:autophagosome assembly"/>
    <property type="evidence" value="ECO:0007669"/>
    <property type="project" value="TreeGrafter"/>
</dbReference>
<evidence type="ECO:0000256" key="6">
    <source>
        <dbReference type="ARBA" id="ARBA00023212"/>
    </source>
</evidence>
<feature type="compositionally biased region" description="Low complexity" evidence="8">
    <location>
        <begin position="289"/>
        <end position="304"/>
    </location>
</feature>
<dbReference type="Gene3D" id="1.10.8.10">
    <property type="entry name" value="DNA helicase RuvA subunit, C-terminal domain"/>
    <property type="match status" value="1"/>
</dbReference>
<feature type="region of interest" description="Disordered" evidence="8">
    <location>
        <begin position="287"/>
        <end position="310"/>
    </location>
</feature>
<protein>
    <submittedName>
        <fullName evidence="12">NSFL1 cofactor p47-like</fullName>
    </submittedName>
</protein>
<evidence type="ECO:0000256" key="3">
    <source>
        <dbReference type="ARBA" id="ARBA00004555"/>
    </source>
</evidence>
<evidence type="ECO:0000259" key="9">
    <source>
        <dbReference type="PROSITE" id="PS50033"/>
    </source>
</evidence>
<feature type="domain" description="UBX" evidence="9">
    <location>
        <begin position="324"/>
        <end position="401"/>
    </location>
</feature>
<dbReference type="SUPFAM" id="SSF102848">
    <property type="entry name" value="NSFL1 (p97 ATPase) cofactor p47, SEP domain"/>
    <property type="match status" value="1"/>
</dbReference>
<dbReference type="GO" id="GO:0005813">
    <property type="term" value="C:centrosome"/>
    <property type="evidence" value="ECO:0007669"/>
    <property type="project" value="UniProtKB-SubCell"/>
</dbReference>
<dbReference type="FunFam" id="1.10.8.10:FF:000020">
    <property type="entry name" value="NSFL1 (p97) cofactor (p47)"/>
    <property type="match status" value="1"/>
</dbReference>
<dbReference type="AlphaFoldDB" id="A0A6P8YMR0"/>
<dbReference type="InterPro" id="IPR029071">
    <property type="entry name" value="Ubiquitin-like_domsf"/>
</dbReference>
<dbReference type="GO" id="GO:0005634">
    <property type="term" value="C:nucleus"/>
    <property type="evidence" value="ECO:0007669"/>
    <property type="project" value="UniProtKB-SubCell"/>
</dbReference>
<dbReference type="PROSITE" id="PS50033">
    <property type="entry name" value="UBX"/>
    <property type="match status" value="1"/>
</dbReference>
<dbReference type="GO" id="GO:0043161">
    <property type="term" value="P:proteasome-mediated ubiquitin-dependent protein catabolic process"/>
    <property type="evidence" value="ECO:0007669"/>
    <property type="project" value="TreeGrafter"/>
</dbReference>
<keyword evidence="6" id="KW-0206">Cytoskeleton</keyword>
<evidence type="ECO:0000256" key="5">
    <source>
        <dbReference type="ARBA" id="ARBA00023034"/>
    </source>
</evidence>
<proteinExistence type="predicted"/>
<evidence type="ECO:0000256" key="7">
    <source>
        <dbReference type="ARBA" id="ARBA00023242"/>
    </source>
</evidence>
<evidence type="ECO:0000313" key="12">
    <source>
        <dbReference type="RefSeq" id="XP_034241238.1"/>
    </source>
</evidence>
<dbReference type="CDD" id="cd01770">
    <property type="entry name" value="UBX_UBXN2"/>
    <property type="match status" value="1"/>
</dbReference>
<dbReference type="SMART" id="SM00553">
    <property type="entry name" value="SEP"/>
    <property type="match status" value="1"/>
</dbReference>
<evidence type="ECO:0000259" key="10">
    <source>
        <dbReference type="PROSITE" id="PS51399"/>
    </source>
</evidence>
<dbReference type="FunFam" id="3.30.420.210:FF:000001">
    <property type="entry name" value="NSFL1 (P97) cofactor (P47)"/>
    <property type="match status" value="1"/>
</dbReference>